<dbReference type="EMBL" id="MU004590">
    <property type="protein sequence ID" value="KAF2647706.1"/>
    <property type="molecule type" value="Genomic_DNA"/>
</dbReference>
<feature type="domain" description="DUF427" evidence="1">
    <location>
        <begin position="31"/>
        <end position="73"/>
    </location>
</feature>
<name>A0A6A6SIT0_9PLEO</name>
<dbReference type="InterPro" id="IPR038694">
    <property type="entry name" value="DUF427_sf"/>
</dbReference>
<dbReference type="AlphaFoldDB" id="A0A6A6SIT0"/>
<dbReference type="PANTHER" id="PTHR34310:SF9">
    <property type="entry name" value="BLR5716 PROTEIN"/>
    <property type="match status" value="1"/>
</dbReference>
<evidence type="ECO:0000313" key="2">
    <source>
        <dbReference type="EMBL" id="KAF2647706.1"/>
    </source>
</evidence>
<dbReference type="Gene3D" id="2.170.150.40">
    <property type="entry name" value="Domain of unknown function (DUF427)"/>
    <property type="match status" value="2"/>
</dbReference>
<feature type="domain" description="DUF427" evidence="1">
    <location>
        <begin position="147"/>
        <end position="229"/>
    </location>
</feature>
<dbReference type="OrthoDB" id="18996at2759"/>
<reference evidence="2" key="1">
    <citation type="journal article" date="2020" name="Stud. Mycol.">
        <title>101 Dothideomycetes genomes: a test case for predicting lifestyles and emergence of pathogens.</title>
        <authorList>
            <person name="Haridas S."/>
            <person name="Albert R."/>
            <person name="Binder M."/>
            <person name="Bloem J."/>
            <person name="Labutti K."/>
            <person name="Salamov A."/>
            <person name="Andreopoulos B."/>
            <person name="Baker S."/>
            <person name="Barry K."/>
            <person name="Bills G."/>
            <person name="Bluhm B."/>
            <person name="Cannon C."/>
            <person name="Castanera R."/>
            <person name="Culley D."/>
            <person name="Daum C."/>
            <person name="Ezra D."/>
            <person name="Gonzalez J."/>
            <person name="Henrissat B."/>
            <person name="Kuo A."/>
            <person name="Liang C."/>
            <person name="Lipzen A."/>
            <person name="Lutzoni F."/>
            <person name="Magnuson J."/>
            <person name="Mondo S."/>
            <person name="Nolan M."/>
            <person name="Ohm R."/>
            <person name="Pangilinan J."/>
            <person name="Park H.-J."/>
            <person name="Ramirez L."/>
            <person name="Alfaro M."/>
            <person name="Sun H."/>
            <person name="Tritt A."/>
            <person name="Yoshinaga Y."/>
            <person name="Zwiers L.-H."/>
            <person name="Turgeon B."/>
            <person name="Goodwin S."/>
            <person name="Spatafora J."/>
            <person name="Crous P."/>
            <person name="Grigoriev I."/>
        </authorList>
    </citation>
    <scope>NUCLEOTIDE SEQUENCE</scope>
    <source>
        <strain evidence="2">CBS 122681</strain>
    </source>
</reference>
<evidence type="ECO:0000313" key="3">
    <source>
        <dbReference type="Proteomes" id="UP000799324"/>
    </source>
</evidence>
<dbReference type="PANTHER" id="PTHR34310">
    <property type="entry name" value="DUF427 DOMAIN PROTEIN (AFU_ORTHOLOGUE AFUA_3G02220)"/>
    <property type="match status" value="1"/>
</dbReference>
<accession>A0A6A6SIT0</accession>
<dbReference type="Pfam" id="PF04248">
    <property type="entry name" value="NTP_transf_9"/>
    <property type="match status" value="2"/>
</dbReference>
<gene>
    <name evidence="2" type="ORF">K491DRAFT_772390</name>
</gene>
<keyword evidence="3" id="KW-1185">Reference proteome</keyword>
<organism evidence="2 3">
    <name type="scientific">Lophiostoma macrostomum CBS 122681</name>
    <dbReference type="NCBI Taxonomy" id="1314788"/>
    <lineage>
        <taxon>Eukaryota</taxon>
        <taxon>Fungi</taxon>
        <taxon>Dikarya</taxon>
        <taxon>Ascomycota</taxon>
        <taxon>Pezizomycotina</taxon>
        <taxon>Dothideomycetes</taxon>
        <taxon>Pleosporomycetidae</taxon>
        <taxon>Pleosporales</taxon>
        <taxon>Lophiostomataceae</taxon>
        <taxon>Lophiostoma</taxon>
    </lineage>
</organism>
<dbReference type="Proteomes" id="UP000799324">
    <property type="component" value="Unassembled WGS sequence"/>
</dbReference>
<proteinExistence type="predicted"/>
<sequence>MTFDQDDLVKLAQKLASEGPHKIVPTPRRVRGLFNGKYVFDTTKAYHVWEHPWYPQFYIPLSSITPAATLTKSSAIPDTNSTVHLATLTVSTKSTSRILLFTTALLPSLLKIDFPALDIWFEESLPIYQHPKDLFKRVDILPSTRHIKIELHGSVLAESAAPLVLYETGLRPRWYLPPTSVRWEVLRKSETVTYCPYKGRANYYNLVWYYVYPTKESIEVAGYLCFYNEKVDVWVDGKLEKR</sequence>
<evidence type="ECO:0000259" key="1">
    <source>
        <dbReference type="Pfam" id="PF04248"/>
    </source>
</evidence>
<dbReference type="InterPro" id="IPR007361">
    <property type="entry name" value="DUF427"/>
</dbReference>
<protein>
    <submittedName>
        <fullName evidence="2">DUF427-domain-containing protein</fullName>
    </submittedName>
</protein>